<sequence>MSIETLKERGPIRHPFRSHLCHPLGPQGFYGAPVGALSQSFPPFLRIPGLAPLNPFSKRDIAPCKFKHS</sequence>
<protein>
    <submittedName>
        <fullName evidence="1">Uncharacterized protein</fullName>
    </submittedName>
</protein>
<evidence type="ECO:0000313" key="2">
    <source>
        <dbReference type="Proteomes" id="UP000827092"/>
    </source>
</evidence>
<proteinExistence type="predicted"/>
<dbReference type="AlphaFoldDB" id="A0AAV6V0R2"/>
<organism evidence="1 2">
    <name type="scientific">Oedothorax gibbosus</name>
    <dbReference type="NCBI Taxonomy" id="931172"/>
    <lineage>
        <taxon>Eukaryota</taxon>
        <taxon>Metazoa</taxon>
        <taxon>Ecdysozoa</taxon>
        <taxon>Arthropoda</taxon>
        <taxon>Chelicerata</taxon>
        <taxon>Arachnida</taxon>
        <taxon>Araneae</taxon>
        <taxon>Araneomorphae</taxon>
        <taxon>Entelegynae</taxon>
        <taxon>Araneoidea</taxon>
        <taxon>Linyphiidae</taxon>
        <taxon>Erigoninae</taxon>
        <taxon>Oedothorax</taxon>
    </lineage>
</organism>
<accession>A0AAV6V0R2</accession>
<evidence type="ECO:0000313" key="1">
    <source>
        <dbReference type="EMBL" id="KAG8189572.1"/>
    </source>
</evidence>
<reference evidence="1 2" key="1">
    <citation type="journal article" date="2022" name="Nat. Ecol. Evol.">
        <title>A masculinizing supergene underlies an exaggerated male reproductive morph in a spider.</title>
        <authorList>
            <person name="Hendrickx F."/>
            <person name="De Corte Z."/>
            <person name="Sonet G."/>
            <person name="Van Belleghem S.M."/>
            <person name="Kostlbacher S."/>
            <person name="Vangestel C."/>
        </authorList>
    </citation>
    <scope>NUCLEOTIDE SEQUENCE [LARGE SCALE GENOMIC DNA]</scope>
    <source>
        <strain evidence="1">W744_W776</strain>
    </source>
</reference>
<keyword evidence="2" id="KW-1185">Reference proteome</keyword>
<comment type="caution">
    <text evidence="1">The sequence shown here is derived from an EMBL/GenBank/DDBJ whole genome shotgun (WGS) entry which is preliminary data.</text>
</comment>
<dbReference type="Proteomes" id="UP000827092">
    <property type="component" value="Unassembled WGS sequence"/>
</dbReference>
<gene>
    <name evidence="1" type="ORF">JTE90_026616</name>
</gene>
<name>A0AAV6V0R2_9ARAC</name>
<dbReference type="EMBL" id="JAFNEN010000212">
    <property type="protein sequence ID" value="KAG8189572.1"/>
    <property type="molecule type" value="Genomic_DNA"/>
</dbReference>